<dbReference type="Proteomes" id="UP000450000">
    <property type="component" value="Unassembled WGS sequence"/>
</dbReference>
<dbReference type="EMBL" id="WBOF01000008">
    <property type="protein sequence ID" value="MQS17963.1"/>
    <property type="molecule type" value="Genomic_DNA"/>
</dbReference>
<proteinExistence type="predicted"/>
<name>A0A6N7L6V4_9ACTN</name>
<dbReference type="AlphaFoldDB" id="A0A6N7L6V4"/>
<keyword evidence="2" id="KW-1185">Reference proteome</keyword>
<gene>
    <name evidence="1" type="ORF">F7Q99_38695</name>
</gene>
<protein>
    <submittedName>
        <fullName evidence="1">Uncharacterized protein</fullName>
    </submittedName>
</protein>
<sequence length="377" mass="40115">MTNHQSEARGRVLLLAAAPRRSRRRLLDPEHGVTTLANVSADRLLQGWAGPVDAVQLVDPGEPQAVLARLQEAAAAAGPLLVYVCGQLIRDHRQHQVHLALAKTGSTTIRYTALPWSWLAQALAARSAGTTTVVVDVIADPSCLPMREEDLQLPEAVERYGVVAPPARRGPWRPPAYTVQLAQLLRSGPVGQRLADLHPVAAAQAGLEPGTVVLAPPPVEVEVPRPRPAVHQPPMPTRPPVEVPAVDLRPAIAEAMHAGHHQAAAELAAQWERSVLRTAGHLSPEMGDVLEVQATVAAAAGQAARAADRWTATAEHRLRWSAVEDQAVQLAARNALACWRQIPPGEPELATLGARLAQVLQAIGRGTAADAVARRSA</sequence>
<evidence type="ECO:0000313" key="2">
    <source>
        <dbReference type="Proteomes" id="UP000450000"/>
    </source>
</evidence>
<dbReference type="OrthoDB" id="4328322at2"/>
<organism evidence="1 2">
    <name type="scientific">Streptomyces kaniharaensis</name>
    <dbReference type="NCBI Taxonomy" id="212423"/>
    <lineage>
        <taxon>Bacteria</taxon>
        <taxon>Bacillati</taxon>
        <taxon>Actinomycetota</taxon>
        <taxon>Actinomycetes</taxon>
        <taxon>Kitasatosporales</taxon>
        <taxon>Streptomycetaceae</taxon>
        <taxon>Streptomyces</taxon>
    </lineage>
</organism>
<evidence type="ECO:0000313" key="1">
    <source>
        <dbReference type="EMBL" id="MQS17963.1"/>
    </source>
</evidence>
<accession>A0A6N7L6V4</accession>
<dbReference type="RefSeq" id="WP_153471935.1">
    <property type="nucleotide sequence ID" value="NZ_WBOF01000008.1"/>
</dbReference>
<comment type="caution">
    <text evidence="1">The sequence shown here is derived from an EMBL/GenBank/DDBJ whole genome shotgun (WGS) entry which is preliminary data.</text>
</comment>
<reference evidence="1 2" key="1">
    <citation type="submission" date="2019-09" db="EMBL/GenBank/DDBJ databases">
        <title>Genome Sequences of Streptomyces kaniharaensis ATCC 21070.</title>
        <authorList>
            <person name="Zhu W."/>
            <person name="De Crecy-Lagard V."/>
            <person name="Richards N.G."/>
        </authorList>
    </citation>
    <scope>NUCLEOTIDE SEQUENCE [LARGE SCALE GENOMIC DNA]</scope>
    <source>
        <strain evidence="1 2">SF-557</strain>
    </source>
</reference>